<comment type="caution">
    <text evidence="15">The sequence shown here is derived from an EMBL/GenBank/DDBJ whole genome shotgun (WGS) entry which is preliminary data.</text>
</comment>
<evidence type="ECO:0000256" key="5">
    <source>
        <dbReference type="ARBA" id="ARBA00022729"/>
    </source>
</evidence>
<evidence type="ECO:0000256" key="9">
    <source>
        <dbReference type="PROSITE-ProRule" id="PRU01360"/>
    </source>
</evidence>
<feature type="short sequence motif" description="TonB C-terminal box" evidence="10">
    <location>
        <begin position="1010"/>
        <end position="1027"/>
    </location>
</feature>
<feature type="domain" description="TonB-dependent receptor-like beta-barrel" evidence="13">
    <location>
        <begin position="516"/>
        <end position="982"/>
    </location>
</feature>
<dbReference type="Gene3D" id="2.40.170.20">
    <property type="entry name" value="TonB-dependent receptor, beta-barrel domain"/>
    <property type="match status" value="1"/>
</dbReference>
<dbReference type="Gene3D" id="2.170.130.10">
    <property type="entry name" value="TonB-dependent receptor, plug domain"/>
    <property type="match status" value="1"/>
</dbReference>
<keyword evidence="7 9" id="KW-0472">Membrane</keyword>
<dbReference type="PANTHER" id="PTHR30069:SF54">
    <property type="entry name" value="TRANSFERRIN-BINDING PROTEIN A"/>
    <property type="match status" value="1"/>
</dbReference>
<dbReference type="InterPro" id="IPR036942">
    <property type="entry name" value="Beta-barrel_TonB_sf"/>
</dbReference>
<dbReference type="PROSITE" id="PS52016">
    <property type="entry name" value="TONB_DEPENDENT_REC_3"/>
    <property type="match status" value="1"/>
</dbReference>
<dbReference type="SUPFAM" id="SSF56935">
    <property type="entry name" value="Porins"/>
    <property type="match status" value="1"/>
</dbReference>
<name>A0A4R6VLZ5_9PAST</name>
<proteinExistence type="inferred from homology"/>
<evidence type="ECO:0000259" key="14">
    <source>
        <dbReference type="Pfam" id="PF07715"/>
    </source>
</evidence>
<keyword evidence="16" id="KW-1185">Reference proteome</keyword>
<evidence type="ECO:0000256" key="7">
    <source>
        <dbReference type="ARBA" id="ARBA00023136"/>
    </source>
</evidence>
<dbReference type="GO" id="GO:0044718">
    <property type="term" value="P:siderophore transmembrane transport"/>
    <property type="evidence" value="ECO:0007669"/>
    <property type="project" value="TreeGrafter"/>
</dbReference>
<evidence type="ECO:0000259" key="13">
    <source>
        <dbReference type="Pfam" id="PF00593"/>
    </source>
</evidence>
<evidence type="ECO:0000313" key="16">
    <source>
        <dbReference type="Proteomes" id="UP000295657"/>
    </source>
</evidence>
<evidence type="ECO:0000256" key="4">
    <source>
        <dbReference type="ARBA" id="ARBA00022692"/>
    </source>
</evidence>
<evidence type="ECO:0000256" key="3">
    <source>
        <dbReference type="ARBA" id="ARBA00022452"/>
    </source>
</evidence>
<reference evidence="15 16" key="1">
    <citation type="submission" date="2019-03" db="EMBL/GenBank/DDBJ databases">
        <title>Genomic Encyclopedia of Type Strains, Phase IV (KMG-IV): sequencing the most valuable type-strain genomes for metagenomic binning, comparative biology and taxonomic classification.</title>
        <authorList>
            <person name="Goeker M."/>
        </authorList>
    </citation>
    <scope>NUCLEOTIDE SEQUENCE [LARGE SCALE GENOMIC DNA]</scope>
    <source>
        <strain evidence="15 16">DSM 28403</strain>
    </source>
</reference>
<evidence type="ECO:0000256" key="12">
    <source>
        <dbReference type="SAM" id="MobiDB-lite"/>
    </source>
</evidence>
<keyword evidence="3 9" id="KW-1134">Transmembrane beta strand</keyword>
<organism evidence="15 16">
    <name type="scientific">Mesocricetibacter intestinalis</name>
    <dbReference type="NCBI Taxonomy" id="1521930"/>
    <lineage>
        <taxon>Bacteria</taxon>
        <taxon>Pseudomonadati</taxon>
        <taxon>Pseudomonadota</taxon>
        <taxon>Gammaproteobacteria</taxon>
        <taxon>Pasteurellales</taxon>
        <taxon>Pasteurellaceae</taxon>
        <taxon>Mesocricetibacter</taxon>
    </lineage>
</organism>
<sequence length="1027" mass="116716">MLLLHKSISSRKRRKLMPATLLFIPAVLTPLTTAAIEGQDNIEEKNLEAQNSEVKKSAEAPGKLEEITVRAGAETVSTNSSINKDTNLLNKQQVNNIRDLARFDAGIFAVEQNRGGTSGFSIRGVDKNRVAVNVDGLPQLQSYHATTSYVLRPKIGSGARNEIELENIAEVELNKGGSSVRGGNGALGGSVNFRTKHVHDVLSEGEKFALTSKTAYSSKDSQVMQSVGTAFDTGKVRGLFQYTYRNGKETKVHSNILKKKYQVQTIGAFVDKYKLLTNTPNELNSENSLFYKCETCKEGFYTAKLSRFHTLESALKYYREDNPNRQFTPEEMEQLKQMVYPTQTLSAKDYTGENREAPDPKRQTSHSYLSRLEFQLTPNQSIGAIVEDTKQMFVTRDMSLEAYYAAAPQKPNFAKPKEPPKPSGPNYNDYCMGEKCDEKRYYQDFQEYLKKLYEYRRQLHQLEKNNKEYAAWKNYERKIADYHKHYLKNRREDGVIRSAGYYLKNIMEGAYAPGLYTRARFNTEIHHKKRQSLNYVFDAKNKWMDRFELNFDLQKISIHSDSRELACSLYPKVDKNCRASKSKPGSYETLTIVDYKETHKHLGFKFDKDFDLGNIQYHLNLIGGGSHYGASQDSYAASIAFSGLEAKYRKGKDGRNEIYVVPPPPHSKPHSHNNAHCNQPRKGNSQEYLACGFKIKGQNRYLGIHNQIAFGEYAELGLGFRRDRDSVAGNTDFLAHRVYKNSSYLLSTAVKPIEGVRVGYSYSTGFRNPSFQEIVGWTPGGNFSSLQLKPETSVNHEIGFTLSGRWGYVEANKFISKYKGLITIAYNLRDPNPKGYNNASNASIEGYGLRSWFDLHEIIPSVPSGFSTSLAYERTKPKKAEKTNNNFMGYEILYPFDAIQPARFVVGLNYDAPSEKWGTSLLMTHSRAKDIRELLNSNEVGKNTGTYDLYTDLKTSPWTTFDLLGYYQIRKHITLNLGINNLLNKQYSTWESVRRSARTSPHQEKLLSVARYAAPGRNYFVSLNIKF</sequence>
<keyword evidence="6 11" id="KW-0798">TonB box</keyword>
<evidence type="ECO:0000256" key="2">
    <source>
        <dbReference type="ARBA" id="ARBA00022448"/>
    </source>
</evidence>
<evidence type="ECO:0000256" key="1">
    <source>
        <dbReference type="ARBA" id="ARBA00004571"/>
    </source>
</evidence>
<evidence type="ECO:0000256" key="6">
    <source>
        <dbReference type="ARBA" id="ARBA00023077"/>
    </source>
</evidence>
<feature type="region of interest" description="Disordered" evidence="12">
    <location>
        <begin position="662"/>
        <end position="681"/>
    </location>
</feature>
<evidence type="ECO:0000256" key="10">
    <source>
        <dbReference type="PROSITE-ProRule" id="PRU10144"/>
    </source>
</evidence>
<accession>A0A4R6VLZ5</accession>
<dbReference type="OrthoDB" id="9764669at2"/>
<dbReference type="InterPro" id="IPR012910">
    <property type="entry name" value="Plug_dom"/>
</dbReference>
<evidence type="ECO:0000313" key="15">
    <source>
        <dbReference type="EMBL" id="TDQ59870.1"/>
    </source>
</evidence>
<dbReference type="InterPro" id="IPR037066">
    <property type="entry name" value="Plug_dom_sf"/>
</dbReference>
<keyword evidence="4 9" id="KW-0812">Transmembrane</keyword>
<evidence type="ECO:0000256" key="11">
    <source>
        <dbReference type="RuleBase" id="RU003357"/>
    </source>
</evidence>
<dbReference type="InterPro" id="IPR039426">
    <property type="entry name" value="TonB-dep_rcpt-like"/>
</dbReference>
<keyword evidence="15" id="KW-0675">Receptor</keyword>
<comment type="similarity">
    <text evidence="9 11">Belongs to the TonB-dependent receptor family.</text>
</comment>
<gene>
    <name evidence="15" type="ORF">EDC45_0533</name>
</gene>
<evidence type="ECO:0000256" key="8">
    <source>
        <dbReference type="ARBA" id="ARBA00023237"/>
    </source>
</evidence>
<dbReference type="EMBL" id="SNYQ01000001">
    <property type="protein sequence ID" value="TDQ59870.1"/>
    <property type="molecule type" value="Genomic_DNA"/>
</dbReference>
<dbReference type="InterPro" id="IPR010917">
    <property type="entry name" value="TonB_rcpt_CS"/>
</dbReference>
<protein>
    <submittedName>
        <fullName evidence="15">TonB-dependent lactoferrin/transferrin receptor/TonB-dependent hemoglobin/transferrin/lactoferrin receptor</fullName>
    </submittedName>
</protein>
<dbReference type="AlphaFoldDB" id="A0A4R6VLZ5"/>
<keyword evidence="2 9" id="KW-0813">Transport</keyword>
<dbReference type="Proteomes" id="UP000295657">
    <property type="component" value="Unassembled WGS sequence"/>
</dbReference>
<dbReference type="PROSITE" id="PS01156">
    <property type="entry name" value="TONB_DEPENDENT_REC_2"/>
    <property type="match status" value="1"/>
</dbReference>
<comment type="subcellular location">
    <subcellularLocation>
        <location evidence="1 9">Cell outer membrane</location>
        <topology evidence="1 9">Multi-pass membrane protein</topology>
    </subcellularLocation>
</comment>
<dbReference type="InterPro" id="IPR000531">
    <property type="entry name" value="Beta-barrel_TonB"/>
</dbReference>
<dbReference type="GO" id="GO:0009279">
    <property type="term" value="C:cell outer membrane"/>
    <property type="evidence" value="ECO:0007669"/>
    <property type="project" value="UniProtKB-SubCell"/>
</dbReference>
<dbReference type="PANTHER" id="PTHR30069">
    <property type="entry name" value="TONB-DEPENDENT OUTER MEMBRANE RECEPTOR"/>
    <property type="match status" value="1"/>
</dbReference>
<dbReference type="GO" id="GO:0015344">
    <property type="term" value="F:siderophore uptake transmembrane transporter activity"/>
    <property type="evidence" value="ECO:0007669"/>
    <property type="project" value="TreeGrafter"/>
</dbReference>
<keyword evidence="5" id="KW-0732">Signal</keyword>
<dbReference type="Pfam" id="PF07715">
    <property type="entry name" value="Plug"/>
    <property type="match status" value="1"/>
</dbReference>
<dbReference type="Pfam" id="PF00593">
    <property type="entry name" value="TonB_dep_Rec_b-barrel"/>
    <property type="match status" value="1"/>
</dbReference>
<dbReference type="InterPro" id="IPR010949">
    <property type="entry name" value="TonB_Hb/transfer/lactofer_rcpt"/>
</dbReference>
<feature type="domain" description="TonB-dependent receptor plug" evidence="14">
    <location>
        <begin position="85"/>
        <end position="189"/>
    </location>
</feature>
<keyword evidence="8 9" id="KW-0998">Cell outer membrane</keyword>
<dbReference type="NCBIfam" id="TIGR01786">
    <property type="entry name" value="TonB-hemlactrns"/>
    <property type="match status" value="1"/>
</dbReference>